<dbReference type="EMBL" id="NFIE01000010">
    <property type="protein sequence ID" value="OUN88650.1"/>
    <property type="molecule type" value="Genomic_DNA"/>
</dbReference>
<feature type="region of interest" description="Disordered" evidence="2">
    <location>
        <begin position="320"/>
        <end position="340"/>
    </location>
</feature>
<sequence length="340" mass="37420">MAELYTTLGHSGITVSRVCLGGMSFGEKVPGGHQWVAGYEETRAIIARALERGITFIDTANCYAQGTSEEFIGRALRELGVPRDRVVLASKVFFNEGRLSRAAIEREIDGTLRRLQTDYLDLYIIHRFDYGTPIEETMEALDALVRAGKVRALGASAMYAYQLHNMQDAAERNGWATFTSMQDHYNLLYREDERELIPVCRQFDMALTPYSPLASGHLCRPTWESPSVRGTTDATVRNKYDAAEAQDMPIVARVAEVAAHRGVAMAQVALAWLWARGVTAPIVGCSKPGRVDDAVAALDVELSAEEVAYLEEPYTAHELVGPLARPGDKPLAGTTDPNVR</sequence>
<reference evidence="5" key="1">
    <citation type="submission" date="2017-04" db="EMBL/GenBank/DDBJ databases">
        <title>Function of individual gut microbiota members based on whole genome sequencing of pure cultures obtained from chicken caecum.</title>
        <authorList>
            <person name="Medvecky M."/>
            <person name="Cejkova D."/>
            <person name="Polansky O."/>
            <person name="Karasova D."/>
            <person name="Kubasova T."/>
            <person name="Cizek A."/>
            <person name="Rychlik I."/>
        </authorList>
    </citation>
    <scope>NUCLEOTIDE SEQUENCE [LARGE SCALE GENOMIC DNA]</scope>
    <source>
        <strain evidence="5">An5</strain>
    </source>
</reference>
<dbReference type="CDD" id="cd19079">
    <property type="entry name" value="AKR_EcYajO-like"/>
    <property type="match status" value="1"/>
</dbReference>
<proteinExistence type="predicted"/>
<accession>A0A1Y3Y2U4</accession>
<dbReference type="PANTHER" id="PTHR43364">
    <property type="entry name" value="NADH-SPECIFIC METHYLGLYOXAL REDUCTASE-RELATED"/>
    <property type="match status" value="1"/>
</dbReference>
<evidence type="ECO:0000256" key="1">
    <source>
        <dbReference type="ARBA" id="ARBA00023002"/>
    </source>
</evidence>
<evidence type="ECO:0000259" key="3">
    <source>
        <dbReference type="Pfam" id="PF00248"/>
    </source>
</evidence>
<dbReference type="Proteomes" id="UP000195781">
    <property type="component" value="Unassembled WGS sequence"/>
</dbReference>
<dbReference type="InterPro" id="IPR020471">
    <property type="entry name" value="AKR"/>
</dbReference>
<dbReference type="GO" id="GO:0005829">
    <property type="term" value="C:cytosol"/>
    <property type="evidence" value="ECO:0007669"/>
    <property type="project" value="TreeGrafter"/>
</dbReference>
<dbReference type="Pfam" id="PF00248">
    <property type="entry name" value="Aldo_ket_red"/>
    <property type="match status" value="1"/>
</dbReference>
<dbReference type="InterPro" id="IPR050523">
    <property type="entry name" value="AKR_Detox_Biosynth"/>
</dbReference>
<dbReference type="AlphaFoldDB" id="A0A1Y3Y2U4"/>
<comment type="caution">
    <text evidence="4">The sequence shown here is derived from an EMBL/GenBank/DDBJ whole genome shotgun (WGS) entry which is preliminary data.</text>
</comment>
<feature type="domain" description="NADP-dependent oxidoreductase" evidence="3">
    <location>
        <begin position="18"/>
        <end position="312"/>
    </location>
</feature>
<dbReference type="FunFam" id="3.20.20.100:FF:000004">
    <property type="entry name" value="Oxidoreductase, aldo/keto reductase"/>
    <property type="match status" value="1"/>
</dbReference>
<dbReference type="OrthoDB" id="3190637at2"/>
<dbReference type="Gene3D" id="3.20.20.100">
    <property type="entry name" value="NADP-dependent oxidoreductase domain"/>
    <property type="match status" value="1"/>
</dbReference>
<dbReference type="SUPFAM" id="SSF51430">
    <property type="entry name" value="NAD(P)-linked oxidoreductase"/>
    <property type="match status" value="1"/>
</dbReference>
<evidence type="ECO:0000313" key="4">
    <source>
        <dbReference type="EMBL" id="OUN88650.1"/>
    </source>
</evidence>
<dbReference type="GO" id="GO:0016491">
    <property type="term" value="F:oxidoreductase activity"/>
    <property type="evidence" value="ECO:0007669"/>
    <property type="project" value="UniProtKB-KW"/>
</dbReference>
<dbReference type="InterPro" id="IPR023210">
    <property type="entry name" value="NADP_OxRdtase_dom"/>
</dbReference>
<dbReference type="PRINTS" id="PR00069">
    <property type="entry name" value="ALDKETRDTASE"/>
</dbReference>
<dbReference type="InterPro" id="IPR036812">
    <property type="entry name" value="NAD(P)_OxRdtase_dom_sf"/>
</dbReference>
<evidence type="ECO:0000256" key="2">
    <source>
        <dbReference type="SAM" id="MobiDB-lite"/>
    </source>
</evidence>
<organism evidence="4 5">
    <name type="scientific">[Collinsella] massiliensis</name>
    <dbReference type="NCBI Taxonomy" id="1232426"/>
    <lineage>
        <taxon>Bacteria</taxon>
        <taxon>Bacillati</taxon>
        <taxon>Actinomycetota</taxon>
        <taxon>Coriobacteriia</taxon>
        <taxon>Coriobacteriales</taxon>
        <taxon>Coriobacteriaceae</taxon>
        <taxon>Enorma</taxon>
    </lineage>
</organism>
<gene>
    <name evidence="4" type="ORF">B5G02_05390</name>
</gene>
<protein>
    <submittedName>
        <fullName evidence="4">Aldo/keto reductase</fullName>
    </submittedName>
</protein>
<dbReference type="PANTHER" id="PTHR43364:SF4">
    <property type="entry name" value="NAD(P)-LINKED OXIDOREDUCTASE SUPERFAMILY PROTEIN"/>
    <property type="match status" value="1"/>
</dbReference>
<keyword evidence="1" id="KW-0560">Oxidoreductase</keyword>
<dbReference type="RefSeq" id="WP_094335470.1">
    <property type="nucleotide sequence ID" value="NZ_NFIE01000010.1"/>
</dbReference>
<name>A0A1Y3Y2U4_9ACTN</name>
<evidence type="ECO:0000313" key="5">
    <source>
        <dbReference type="Proteomes" id="UP000195781"/>
    </source>
</evidence>
<keyword evidence="5" id="KW-1185">Reference proteome</keyword>